<evidence type="ECO:0000256" key="3">
    <source>
        <dbReference type="SAM" id="SignalP"/>
    </source>
</evidence>
<dbReference type="EnsemblMetazoa" id="ACOM032925-RA">
    <property type="protein sequence ID" value="ACOM032925-PA.1"/>
    <property type="gene ID" value="ACOM032925"/>
</dbReference>
<dbReference type="AlphaFoldDB" id="A0A8W7PKA0"/>
<keyword evidence="2" id="KW-1133">Transmembrane helix</keyword>
<organism evidence="4">
    <name type="scientific">Anopheles coluzzii</name>
    <name type="common">African malaria mosquito</name>
    <dbReference type="NCBI Taxonomy" id="1518534"/>
    <lineage>
        <taxon>Eukaryota</taxon>
        <taxon>Metazoa</taxon>
        <taxon>Ecdysozoa</taxon>
        <taxon>Arthropoda</taxon>
        <taxon>Hexapoda</taxon>
        <taxon>Insecta</taxon>
        <taxon>Pterygota</taxon>
        <taxon>Neoptera</taxon>
        <taxon>Endopterygota</taxon>
        <taxon>Diptera</taxon>
        <taxon>Nematocera</taxon>
        <taxon>Culicoidea</taxon>
        <taxon>Culicidae</taxon>
        <taxon>Anophelinae</taxon>
        <taxon>Anopheles</taxon>
    </lineage>
</organism>
<evidence type="ECO:0000256" key="1">
    <source>
        <dbReference type="SAM" id="MobiDB-lite"/>
    </source>
</evidence>
<proteinExistence type="predicted"/>
<feature type="signal peptide" evidence="3">
    <location>
        <begin position="1"/>
        <end position="21"/>
    </location>
</feature>
<reference evidence="4" key="1">
    <citation type="submission" date="2022-08" db="UniProtKB">
        <authorList>
            <consortium name="EnsemblMetazoa"/>
        </authorList>
    </citation>
    <scope>IDENTIFICATION</scope>
</reference>
<protein>
    <recommendedName>
        <fullName evidence="5">Secreted protein</fullName>
    </recommendedName>
</protein>
<keyword evidence="2" id="KW-0472">Membrane</keyword>
<feature type="chain" id="PRO_5036463641" description="Secreted protein" evidence="3">
    <location>
        <begin position="22"/>
        <end position="77"/>
    </location>
</feature>
<name>A0A8W7PKA0_ANOCL</name>
<evidence type="ECO:0008006" key="5">
    <source>
        <dbReference type="Google" id="ProtNLM"/>
    </source>
</evidence>
<sequence>MSLLPVACLFIKGFLVAVAAAVAVGDGGGVCFTKAAPMIVIMVIALRWINGSRSRAARGTAGSQEENQPVVGNGECE</sequence>
<feature type="transmembrane region" description="Helical" evidence="2">
    <location>
        <begin position="31"/>
        <end position="49"/>
    </location>
</feature>
<evidence type="ECO:0000256" key="2">
    <source>
        <dbReference type="SAM" id="Phobius"/>
    </source>
</evidence>
<dbReference type="Proteomes" id="UP000075882">
    <property type="component" value="Unassembled WGS sequence"/>
</dbReference>
<feature type="region of interest" description="Disordered" evidence="1">
    <location>
        <begin position="57"/>
        <end position="77"/>
    </location>
</feature>
<keyword evidence="3" id="KW-0732">Signal</keyword>
<keyword evidence="2" id="KW-0812">Transmembrane</keyword>
<evidence type="ECO:0000313" key="4">
    <source>
        <dbReference type="EnsemblMetazoa" id="ACOM032925-PA.1"/>
    </source>
</evidence>
<accession>A0A8W7PKA0</accession>